<accession>A0A8H5DAP6</accession>
<protein>
    <recommendedName>
        <fullName evidence="4">Phosphoglycerate mutase-like protein</fullName>
    </recommendedName>
</protein>
<dbReference type="AlphaFoldDB" id="A0A8H5DAP6"/>
<dbReference type="SUPFAM" id="SSF53254">
    <property type="entry name" value="Phosphoglycerate mutase-like"/>
    <property type="match status" value="1"/>
</dbReference>
<evidence type="ECO:0008006" key="4">
    <source>
        <dbReference type="Google" id="ProtNLM"/>
    </source>
</evidence>
<name>A0A8H5DAP6_9AGAR</name>
<dbReference type="PANTHER" id="PTHR20963">
    <property type="entry name" value="MULTIPLE INOSITOL POLYPHOSPHATE PHOSPHATASE-RELATED"/>
    <property type="match status" value="1"/>
</dbReference>
<dbReference type="OrthoDB" id="6509975at2759"/>
<keyword evidence="3" id="KW-1185">Reference proteome</keyword>
<dbReference type="GO" id="GO:0003993">
    <property type="term" value="F:acid phosphatase activity"/>
    <property type="evidence" value="ECO:0007669"/>
    <property type="project" value="TreeGrafter"/>
</dbReference>
<sequence length="524" mass="57923">MLVRLLNGFLPWCPADTFTLVAAGKVSTFAGATQTFLFPPAGVTATIPDPNFPDATHVGYPGGTASRLKCSALFYETLKCPIAGDEAAAMATAPALGPNHNQFPLVSPVAADADDGEEFDVIRYFGNLSPWRSIPSKNYGLQWASPTIPEGCEIVQAHLLHRHGARYPTTDAGTDKFAAKVHEMANSPRGFEASRKLRFLKTWKYKLGGELLTPFGRSELLNFAAGFFGLPDYYKDYHQLIEVETWGQNLTLASYMSCPNAMKGSVAGVGFGKAAGEWMEVYLKDARERLQKDLPGFNLTITDCYRMQHMCAYETIALGYSKFCGLFTQKEWKGYSYANSLQMWYGAGPGSPVAAALGIGWVQELVSRLTKTRITEFKTSVNQTIVESEMHFPFGQPIYVDAAHDITMASIYVAMNFTNFIRTDEVMPFAVNLVGQVLSCPAHDQEAPGEPTHIRWVLNDGVLPLSGIDGCGHHKHGMCELDTFIRAMKQRIDEIDYDCACHGDYEFPDPDYIVDGQWPQCKRS</sequence>
<dbReference type="PANTHER" id="PTHR20963:SF42">
    <property type="entry name" value="PHOSPHOGLYCERATE MUTASE-LIKE PROTEIN"/>
    <property type="match status" value="1"/>
</dbReference>
<evidence type="ECO:0000313" key="2">
    <source>
        <dbReference type="EMBL" id="KAF5355778.1"/>
    </source>
</evidence>
<evidence type="ECO:0000313" key="3">
    <source>
        <dbReference type="Proteomes" id="UP000559027"/>
    </source>
</evidence>
<reference evidence="2 3" key="1">
    <citation type="journal article" date="2020" name="ISME J.">
        <title>Uncovering the hidden diversity of litter-decomposition mechanisms in mushroom-forming fungi.</title>
        <authorList>
            <person name="Floudas D."/>
            <person name="Bentzer J."/>
            <person name="Ahren D."/>
            <person name="Johansson T."/>
            <person name="Persson P."/>
            <person name="Tunlid A."/>
        </authorList>
    </citation>
    <scope>NUCLEOTIDE SEQUENCE [LARGE SCALE GENOMIC DNA]</scope>
    <source>
        <strain evidence="2 3">CBS 146.42</strain>
    </source>
</reference>
<evidence type="ECO:0000256" key="1">
    <source>
        <dbReference type="ARBA" id="ARBA00022801"/>
    </source>
</evidence>
<gene>
    <name evidence="2" type="ORF">D9756_004064</name>
</gene>
<dbReference type="Proteomes" id="UP000559027">
    <property type="component" value="Unassembled WGS sequence"/>
</dbReference>
<proteinExistence type="predicted"/>
<dbReference type="InterPro" id="IPR033379">
    <property type="entry name" value="Acid_Pase_AS"/>
</dbReference>
<dbReference type="EMBL" id="JAACJO010000007">
    <property type="protein sequence ID" value="KAF5355778.1"/>
    <property type="molecule type" value="Genomic_DNA"/>
</dbReference>
<dbReference type="InterPro" id="IPR000560">
    <property type="entry name" value="His_Pase_clade-2"/>
</dbReference>
<dbReference type="Gene3D" id="3.40.50.1240">
    <property type="entry name" value="Phosphoglycerate mutase-like"/>
    <property type="match status" value="2"/>
</dbReference>
<dbReference type="CDD" id="cd07061">
    <property type="entry name" value="HP_HAP_like"/>
    <property type="match status" value="1"/>
</dbReference>
<organism evidence="2 3">
    <name type="scientific">Leucocoprinus leucothites</name>
    <dbReference type="NCBI Taxonomy" id="201217"/>
    <lineage>
        <taxon>Eukaryota</taxon>
        <taxon>Fungi</taxon>
        <taxon>Dikarya</taxon>
        <taxon>Basidiomycota</taxon>
        <taxon>Agaricomycotina</taxon>
        <taxon>Agaricomycetes</taxon>
        <taxon>Agaricomycetidae</taxon>
        <taxon>Agaricales</taxon>
        <taxon>Agaricineae</taxon>
        <taxon>Agaricaceae</taxon>
        <taxon>Leucocoprinus</taxon>
    </lineage>
</organism>
<comment type="caution">
    <text evidence="2">The sequence shown here is derived from an EMBL/GenBank/DDBJ whole genome shotgun (WGS) entry which is preliminary data.</text>
</comment>
<keyword evidence="1" id="KW-0378">Hydrolase</keyword>
<dbReference type="Pfam" id="PF00328">
    <property type="entry name" value="His_Phos_2"/>
    <property type="match status" value="1"/>
</dbReference>
<dbReference type="InterPro" id="IPR029033">
    <property type="entry name" value="His_PPase_superfam"/>
</dbReference>
<dbReference type="PROSITE" id="PS00616">
    <property type="entry name" value="HIS_ACID_PHOSPHAT_1"/>
    <property type="match status" value="1"/>
</dbReference>